<proteinExistence type="predicted"/>
<keyword evidence="4" id="KW-1185">Reference proteome</keyword>
<feature type="chain" id="PRO_5046049721" evidence="1">
    <location>
        <begin position="25"/>
        <end position="431"/>
    </location>
</feature>
<sequence>MTLSPITRRGLALLFAASALLLSACGGGGSSGGPAQLRVFNASTDVDSIDVDLDGTTEFSAVAADTITDYGSFDADSYTIKVRATGSSAALVTGSYTLAKKKHYTGIVWGRSGALKFITLPEDEDTDDIDDGYGQLRVYNATTDAGSLDVYLTQQDADLADASALASSVSAATLGSYKDVGAGTYRLRVTTAGDPDDVRLDVSGITINEAEYATLVITAGSGGVLVNGAVLVQQGGLAQARNTQARIRVIAGAEARGTVSASLDGGTLATLVSPSVGSYQRIAAGSAELTVRVAGSVVGTTTQTFKPGADYTLLAYGSAGSDAAYRLVSDDNRLPTASSRYRIRLVNAAATSGATTLSVDYAALVNDVSPGQASSFVTATTNSDARVDVTSSTGGDYLYTLTEASLQSYGVYTVFLLGGNAAPTGVLRKDR</sequence>
<evidence type="ECO:0000259" key="2">
    <source>
        <dbReference type="Pfam" id="PF14344"/>
    </source>
</evidence>
<dbReference type="Proteomes" id="UP000802098">
    <property type="component" value="Unassembled WGS sequence"/>
</dbReference>
<feature type="domain" description="DUF4397" evidence="2">
    <location>
        <begin position="245"/>
        <end position="354"/>
    </location>
</feature>
<comment type="caution">
    <text evidence="3">The sequence shown here is derived from an EMBL/GenBank/DDBJ whole genome shotgun (WGS) entry which is preliminary data.</text>
</comment>
<gene>
    <name evidence="3" type="ORF">G7087_17905</name>
</gene>
<dbReference type="InterPro" id="IPR025510">
    <property type="entry name" value="DUF4397"/>
</dbReference>
<feature type="domain" description="DUF4397" evidence="2">
    <location>
        <begin position="35"/>
        <end position="151"/>
    </location>
</feature>
<keyword evidence="1" id="KW-0732">Signal</keyword>
<organism evidence="3 4">
    <name type="scientific">Rubrivivax benzoatilyticus</name>
    <dbReference type="NCBI Taxonomy" id="316997"/>
    <lineage>
        <taxon>Bacteria</taxon>
        <taxon>Pseudomonadati</taxon>
        <taxon>Pseudomonadota</taxon>
        <taxon>Betaproteobacteria</taxon>
        <taxon>Burkholderiales</taxon>
        <taxon>Sphaerotilaceae</taxon>
        <taxon>Rubrivivax</taxon>
    </lineage>
</organism>
<name>A0ABX0I0Y7_9BURK</name>
<dbReference type="Pfam" id="PF14344">
    <property type="entry name" value="DUF4397"/>
    <property type="match status" value="2"/>
</dbReference>
<dbReference type="EMBL" id="JAAOCD010000012">
    <property type="protein sequence ID" value="NHL00262.1"/>
    <property type="molecule type" value="Genomic_DNA"/>
</dbReference>
<protein>
    <submittedName>
        <fullName evidence="3">DUF4397 domain-containing protein</fullName>
    </submittedName>
</protein>
<feature type="signal peptide" evidence="1">
    <location>
        <begin position="1"/>
        <end position="24"/>
    </location>
</feature>
<dbReference type="RefSeq" id="WP_009856094.1">
    <property type="nucleotide sequence ID" value="NZ_JAAOCD010000012.1"/>
</dbReference>
<evidence type="ECO:0000313" key="4">
    <source>
        <dbReference type="Proteomes" id="UP000802098"/>
    </source>
</evidence>
<evidence type="ECO:0000256" key="1">
    <source>
        <dbReference type="SAM" id="SignalP"/>
    </source>
</evidence>
<evidence type="ECO:0000313" key="3">
    <source>
        <dbReference type="EMBL" id="NHL00262.1"/>
    </source>
</evidence>
<accession>A0ABX0I0Y7</accession>
<reference evidence="3 4" key="1">
    <citation type="submission" date="2020-03" db="EMBL/GenBank/DDBJ databases">
        <title>Rubrivivax benzoatilyticus JA2 (sequenced after 10 years sub-culturing).</title>
        <authorList>
            <person name="Gupta D."/>
            <person name="Chintalapati S."/>
            <person name="Chintalapati V.R."/>
        </authorList>
    </citation>
    <scope>NUCLEOTIDE SEQUENCE [LARGE SCALE GENOMIC DNA]</scope>
    <source>
        <strain evidence="3 4">JA2-Mal</strain>
    </source>
</reference>